<dbReference type="OrthoDB" id="5459259at2"/>
<gene>
    <name evidence="1" type="ordered locus">DMR_03360</name>
</gene>
<reference evidence="1 2" key="1">
    <citation type="journal article" date="2009" name="Genome Res.">
        <title>Whole genome sequence of Desulfovibrio magneticus strain RS-1 revealed common gene clusters in magnetotactic bacteria.</title>
        <authorList>
            <person name="Nakazawa H."/>
            <person name="Arakaki A."/>
            <person name="Narita-Yamada S."/>
            <person name="Yashiro I."/>
            <person name="Jinno K."/>
            <person name="Aoki N."/>
            <person name="Tsuruyama A."/>
            <person name="Okamura Y."/>
            <person name="Tanikawa S."/>
            <person name="Fujita N."/>
            <person name="Takeyama H."/>
            <person name="Matsunaga T."/>
        </authorList>
    </citation>
    <scope>NUCLEOTIDE SEQUENCE [LARGE SCALE GENOMIC DNA]</scope>
    <source>
        <strain evidence="2">ATCC 700980 / DSM 13731 / RS-1</strain>
    </source>
</reference>
<sequence length="70" mass="7930">MAQDNTLTYYLEMIEQAPSYQDLVFIRNRIFDAVEATLPKEDVDTVKRTWTARAKDESVPVVPPGQGKTA</sequence>
<dbReference type="Proteomes" id="UP000009071">
    <property type="component" value="Chromosome"/>
</dbReference>
<keyword evidence="2" id="KW-1185">Reference proteome</keyword>
<evidence type="ECO:0000313" key="1">
    <source>
        <dbReference type="EMBL" id="BAH73827.1"/>
    </source>
</evidence>
<dbReference type="KEGG" id="dma:DMR_03360"/>
<dbReference type="RefSeq" id="WP_012749912.1">
    <property type="nucleotide sequence ID" value="NC_012796.1"/>
</dbReference>
<dbReference type="EMBL" id="AP010904">
    <property type="protein sequence ID" value="BAH73827.1"/>
    <property type="molecule type" value="Genomic_DNA"/>
</dbReference>
<dbReference type="eggNOG" id="ENOG5032AX4">
    <property type="taxonomic scope" value="Bacteria"/>
</dbReference>
<name>C4XH59_SOLM1</name>
<accession>C4XH59</accession>
<organism evidence="1 2">
    <name type="scientific">Solidesulfovibrio magneticus (strain ATCC 700980 / DSM 13731 / RS-1)</name>
    <name type="common">Desulfovibrio magneticus</name>
    <dbReference type="NCBI Taxonomy" id="573370"/>
    <lineage>
        <taxon>Bacteria</taxon>
        <taxon>Pseudomonadati</taxon>
        <taxon>Thermodesulfobacteriota</taxon>
        <taxon>Desulfovibrionia</taxon>
        <taxon>Desulfovibrionales</taxon>
        <taxon>Desulfovibrionaceae</taxon>
        <taxon>Solidesulfovibrio</taxon>
    </lineage>
</organism>
<protein>
    <submittedName>
        <fullName evidence="1">Uncharacterized protein</fullName>
    </submittedName>
</protein>
<dbReference type="AlphaFoldDB" id="C4XH59"/>
<evidence type="ECO:0000313" key="2">
    <source>
        <dbReference type="Proteomes" id="UP000009071"/>
    </source>
</evidence>
<proteinExistence type="predicted"/>
<dbReference type="HOGENOM" id="CLU_2715862_0_0_7"/>